<protein>
    <submittedName>
        <fullName evidence="2">Uncharacterized protein</fullName>
    </submittedName>
</protein>
<reference evidence="3" key="1">
    <citation type="journal article" date="2012" name="PLoS Genet.">
        <title>The genomes of the fungal plant pathogens Cladosporium fulvum and Dothistroma septosporum reveal adaptation to different hosts and lifestyles but also signatures of common ancestry.</title>
        <authorList>
            <person name="de Wit P.J.G.M."/>
            <person name="van der Burgt A."/>
            <person name="Oekmen B."/>
            <person name="Stergiopoulos I."/>
            <person name="Abd-Elsalam K.A."/>
            <person name="Aerts A.L."/>
            <person name="Bahkali A.H."/>
            <person name="Beenen H.G."/>
            <person name="Chettri P."/>
            <person name="Cox M.P."/>
            <person name="Datema E."/>
            <person name="de Vries R.P."/>
            <person name="Dhillon B."/>
            <person name="Ganley A.R."/>
            <person name="Griffiths S.A."/>
            <person name="Guo Y."/>
            <person name="Hamelin R.C."/>
            <person name="Henrissat B."/>
            <person name="Kabir M.S."/>
            <person name="Jashni M.K."/>
            <person name="Kema G."/>
            <person name="Klaubauf S."/>
            <person name="Lapidus A."/>
            <person name="Levasseur A."/>
            <person name="Lindquist E."/>
            <person name="Mehrabi R."/>
            <person name="Ohm R.A."/>
            <person name="Owen T.J."/>
            <person name="Salamov A."/>
            <person name="Schwelm A."/>
            <person name="Schijlen E."/>
            <person name="Sun H."/>
            <person name="van den Burg H.A."/>
            <person name="van Ham R.C.H.J."/>
            <person name="Zhang S."/>
            <person name="Goodwin S.B."/>
            <person name="Grigoriev I.V."/>
            <person name="Collemare J."/>
            <person name="Bradshaw R.E."/>
        </authorList>
    </citation>
    <scope>NUCLEOTIDE SEQUENCE [LARGE SCALE GENOMIC DNA]</scope>
    <source>
        <strain evidence="3">NZE10 / CBS 128990</strain>
    </source>
</reference>
<proteinExistence type="predicted"/>
<evidence type="ECO:0000256" key="1">
    <source>
        <dbReference type="SAM" id="MobiDB-lite"/>
    </source>
</evidence>
<keyword evidence="3" id="KW-1185">Reference proteome</keyword>
<evidence type="ECO:0000313" key="3">
    <source>
        <dbReference type="Proteomes" id="UP000016933"/>
    </source>
</evidence>
<evidence type="ECO:0000313" key="2">
    <source>
        <dbReference type="EMBL" id="EME41402.1"/>
    </source>
</evidence>
<accession>N1PG98</accession>
<organism evidence="2 3">
    <name type="scientific">Dothistroma septosporum (strain NZE10 / CBS 128990)</name>
    <name type="common">Red band needle blight fungus</name>
    <name type="synonym">Mycosphaerella pini</name>
    <dbReference type="NCBI Taxonomy" id="675120"/>
    <lineage>
        <taxon>Eukaryota</taxon>
        <taxon>Fungi</taxon>
        <taxon>Dikarya</taxon>
        <taxon>Ascomycota</taxon>
        <taxon>Pezizomycotina</taxon>
        <taxon>Dothideomycetes</taxon>
        <taxon>Dothideomycetidae</taxon>
        <taxon>Mycosphaerellales</taxon>
        <taxon>Mycosphaerellaceae</taxon>
        <taxon>Dothistroma</taxon>
    </lineage>
</organism>
<feature type="compositionally biased region" description="Basic and acidic residues" evidence="1">
    <location>
        <begin position="82"/>
        <end position="98"/>
    </location>
</feature>
<gene>
    <name evidence="2" type="ORF">DOTSEDRAFT_73727</name>
</gene>
<name>N1PG98_DOTSN</name>
<sequence>MLLLQEEPPMATTLAMEDVALGPNTRSTMPMRHCAPQTPQTYSRRVTQGARQQMGLLQHARIPVLESLIRVARTRPATVRPQHRDQELGQDHRGDRSGLNENLIGKGHLPSHGPDHFR</sequence>
<dbReference type="EMBL" id="KB446542">
    <property type="protein sequence ID" value="EME41402.1"/>
    <property type="molecule type" value="Genomic_DNA"/>
</dbReference>
<feature type="region of interest" description="Disordered" evidence="1">
    <location>
        <begin position="73"/>
        <end position="118"/>
    </location>
</feature>
<dbReference type="Proteomes" id="UP000016933">
    <property type="component" value="Unassembled WGS sequence"/>
</dbReference>
<dbReference type="HOGENOM" id="CLU_2073097_0_0_1"/>
<reference evidence="2 3" key="2">
    <citation type="journal article" date="2012" name="PLoS Pathog.">
        <title>Diverse lifestyles and strategies of plant pathogenesis encoded in the genomes of eighteen Dothideomycetes fungi.</title>
        <authorList>
            <person name="Ohm R.A."/>
            <person name="Feau N."/>
            <person name="Henrissat B."/>
            <person name="Schoch C.L."/>
            <person name="Horwitz B.A."/>
            <person name="Barry K.W."/>
            <person name="Condon B.J."/>
            <person name="Copeland A.C."/>
            <person name="Dhillon B."/>
            <person name="Glaser F."/>
            <person name="Hesse C.N."/>
            <person name="Kosti I."/>
            <person name="LaButti K."/>
            <person name="Lindquist E.A."/>
            <person name="Lucas S."/>
            <person name="Salamov A.A."/>
            <person name="Bradshaw R.E."/>
            <person name="Ciuffetti L."/>
            <person name="Hamelin R.C."/>
            <person name="Kema G.H.J."/>
            <person name="Lawrence C."/>
            <person name="Scott J.A."/>
            <person name="Spatafora J.W."/>
            <person name="Turgeon B.G."/>
            <person name="de Wit P.J.G.M."/>
            <person name="Zhong S."/>
            <person name="Goodwin S.B."/>
            <person name="Grigoriev I.V."/>
        </authorList>
    </citation>
    <scope>NUCLEOTIDE SEQUENCE [LARGE SCALE GENOMIC DNA]</scope>
    <source>
        <strain evidence="3">NZE10 / CBS 128990</strain>
    </source>
</reference>
<dbReference type="AlphaFoldDB" id="N1PG98"/>